<dbReference type="STRING" id="1229831.M832_05080"/>
<dbReference type="HOGENOM" id="CLU_2449238_0_0_0"/>
<evidence type="ECO:0000313" key="1">
    <source>
        <dbReference type="EMBL" id="AHK63371.1"/>
    </source>
</evidence>
<proteinExistence type="predicted"/>
<gene>
    <name evidence="1" type="ORF">M832_05080</name>
</gene>
<reference evidence="1 2" key="1">
    <citation type="journal article" date="2014" name="Syst. Appl. Microbiol.">
        <title>Evidence for the existence of two new members of the family Chlamydiaceae and proposal of Chlamydia avium sp. nov. and Chlamydia gallinacea sp. nov.</title>
        <authorList>
            <person name="Sachse K."/>
            <person name="Laroucau K."/>
            <person name="Riege K."/>
            <person name="Wehner S."/>
            <person name="Dilcher M."/>
            <person name="Creasy H.H."/>
            <person name="Weidmann M."/>
            <person name="Myers G."/>
            <person name="Vorimore F."/>
            <person name="Vicari N."/>
            <person name="Magnino S."/>
            <person name="Liebler-Tenorio E."/>
            <person name="Ruettger A."/>
            <person name="Bavoil P.M."/>
            <person name="Hufert F.T."/>
            <person name="Rossello-Mora R."/>
            <person name="Marz M."/>
        </authorList>
    </citation>
    <scope>NUCLEOTIDE SEQUENCE [LARGE SCALE GENOMIC DNA]</scope>
    <source>
        <strain evidence="1 2">10DC88</strain>
    </source>
</reference>
<sequence>MSSFNTTFVEGTADGKGVFILKLVRVKIYRDQEDENYKKLHFHASLIIRDLGGVRMKILLRVFYLQKQIKSSKYGESFLHLNSVFLPRW</sequence>
<dbReference type="KEGG" id="cav:M832_05080"/>
<name>W8JFN1_9CHLA</name>
<dbReference type="Proteomes" id="UP000019433">
    <property type="component" value="Chromosome"/>
</dbReference>
<accession>W8JFN1</accession>
<dbReference type="EMBL" id="CP006571">
    <property type="protein sequence ID" value="AHK63371.1"/>
    <property type="molecule type" value="Genomic_DNA"/>
</dbReference>
<evidence type="ECO:0000313" key="2">
    <source>
        <dbReference type="Proteomes" id="UP000019433"/>
    </source>
</evidence>
<organism evidence="1 2">
    <name type="scientific">Chlamydia avium 10DC88</name>
    <dbReference type="NCBI Taxonomy" id="1229831"/>
    <lineage>
        <taxon>Bacteria</taxon>
        <taxon>Pseudomonadati</taxon>
        <taxon>Chlamydiota</taxon>
        <taxon>Chlamydiia</taxon>
        <taxon>Chlamydiales</taxon>
        <taxon>Chlamydiaceae</taxon>
        <taxon>Chlamydia/Chlamydophila group</taxon>
        <taxon>Chlamydia</taxon>
    </lineage>
</organism>
<dbReference type="AlphaFoldDB" id="W8JFN1"/>
<protein>
    <submittedName>
        <fullName evidence="1">Uncharacterized protein</fullName>
    </submittedName>
</protein>